<organism evidence="1 2">
    <name type="scientific">Niallia taxi</name>
    <dbReference type="NCBI Taxonomy" id="2499688"/>
    <lineage>
        <taxon>Bacteria</taxon>
        <taxon>Bacillati</taxon>
        <taxon>Bacillota</taxon>
        <taxon>Bacilli</taxon>
        <taxon>Bacillales</taxon>
        <taxon>Bacillaceae</taxon>
        <taxon>Niallia</taxon>
    </lineage>
</organism>
<dbReference type="Proteomes" id="UP000288024">
    <property type="component" value="Unassembled WGS sequence"/>
</dbReference>
<keyword evidence="2" id="KW-1185">Reference proteome</keyword>
<protein>
    <submittedName>
        <fullName evidence="1">Uncharacterized protein</fullName>
    </submittedName>
</protein>
<gene>
    <name evidence="1" type="ORF">EM808_19795</name>
</gene>
<dbReference type="Gene3D" id="3.40.50.300">
    <property type="entry name" value="P-loop containing nucleotide triphosphate hydrolases"/>
    <property type="match status" value="1"/>
</dbReference>
<comment type="caution">
    <text evidence="1">The sequence shown here is derived from an EMBL/GenBank/DDBJ whole genome shotgun (WGS) entry which is preliminary data.</text>
</comment>
<dbReference type="SUPFAM" id="SSF52540">
    <property type="entry name" value="P-loop containing nucleoside triphosphate hydrolases"/>
    <property type="match status" value="1"/>
</dbReference>
<evidence type="ECO:0000313" key="2">
    <source>
        <dbReference type="Proteomes" id="UP000288024"/>
    </source>
</evidence>
<dbReference type="GeneID" id="87619078"/>
<accession>A0A3S2W2I9</accession>
<proteinExistence type="predicted"/>
<evidence type="ECO:0000313" key="1">
    <source>
        <dbReference type="EMBL" id="RVT59538.1"/>
    </source>
</evidence>
<name>A0A3S2W2I9_9BACI</name>
<dbReference type="InterPro" id="IPR027417">
    <property type="entry name" value="P-loop_NTPase"/>
</dbReference>
<dbReference type="EMBL" id="RZTZ01000009">
    <property type="protein sequence ID" value="RVT59538.1"/>
    <property type="molecule type" value="Genomic_DNA"/>
</dbReference>
<dbReference type="AlphaFoldDB" id="A0A3S2W2I9"/>
<reference evidence="1 2" key="1">
    <citation type="submission" date="2019-01" db="EMBL/GenBank/DDBJ databases">
        <title>Bacillus sp. M5HDSG1-1, whole genome shotgun sequence.</title>
        <authorList>
            <person name="Tuo L."/>
        </authorList>
    </citation>
    <scope>NUCLEOTIDE SEQUENCE [LARGE SCALE GENOMIC DNA]</scope>
    <source>
        <strain evidence="1 2">M5HDSG1-1</strain>
    </source>
</reference>
<sequence length="417" mass="47737">MRISEVFTAGGVPSITYNSRESLELEYNLALDLEIKGKIISISGPTKIGKTTLCKKTISNDDFILISGGAIKTSEVLWSTIINKLAVANSYNRDKGKEAEQKETSTIKVVGEAGIWGWFKARLEGTDSKSESEKITGKESETFTPNPLHLAIESLLETNKVLIIDDFHYCTPEIQTEIIRALKEPIASGLRVILCSVPHRGVDSIKVEKEMDGRVIQLGIEPWEREELYEISKKGFEALDIECPDSIFQNFISESYKSPHLMQDFCYWFCRLNKVVEKMPQKQYLPENINYEKFYQRIVKDHSSKELYDKLVAGPSRDRKQREFKNGSEGDIYYAVMIALSDLTHETVITVDTVREKLKELLTSESMPNKTQVSQVLKKMAELAKDHTNREPAIDFQNDRIYIVDPFFSFYLKWIEK</sequence>
<dbReference type="RefSeq" id="WP_127739973.1">
    <property type="nucleotide sequence ID" value="NZ_CAJCKN010000005.1"/>
</dbReference>